<dbReference type="PANTHER" id="PTHR21621">
    <property type="entry name" value="RIBOSOMAL PROTEIN S6 MODIFICATION PROTEIN"/>
    <property type="match status" value="1"/>
</dbReference>
<organism evidence="2">
    <name type="scientific">Naegleria gruberi</name>
    <name type="common">Amoeba</name>
    <dbReference type="NCBI Taxonomy" id="5762"/>
    <lineage>
        <taxon>Eukaryota</taxon>
        <taxon>Discoba</taxon>
        <taxon>Heterolobosea</taxon>
        <taxon>Tetramitia</taxon>
        <taxon>Eutetramitia</taxon>
        <taxon>Vahlkampfiidae</taxon>
        <taxon>Naegleria</taxon>
    </lineage>
</organism>
<dbReference type="EMBL" id="GG738860">
    <property type="protein sequence ID" value="EFC46147.1"/>
    <property type="molecule type" value="Genomic_DNA"/>
</dbReference>
<dbReference type="OrthoDB" id="10250314at2759"/>
<dbReference type="GO" id="GO:0005737">
    <property type="term" value="C:cytoplasm"/>
    <property type="evidence" value="ECO:0007669"/>
    <property type="project" value="TreeGrafter"/>
</dbReference>
<evidence type="ECO:0000313" key="1">
    <source>
        <dbReference type="EMBL" id="EFC46147.1"/>
    </source>
</evidence>
<dbReference type="NCBIfam" id="NF038074">
    <property type="entry name" value="fam_STM4014"/>
    <property type="match status" value="1"/>
</dbReference>
<dbReference type="AlphaFoldDB" id="D2VAV5"/>
<dbReference type="SUPFAM" id="SSF56059">
    <property type="entry name" value="Glutathione synthetase ATP-binding domain-like"/>
    <property type="match status" value="1"/>
</dbReference>
<dbReference type="InParanoid" id="D2VAV5"/>
<evidence type="ECO:0000313" key="2">
    <source>
        <dbReference type="Proteomes" id="UP000006671"/>
    </source>
</evidence>
<dbReference type="RefSeq" id="XP_002678891.1">
    <property type="nucleotide sequence ID" value="XM_002678845.1"/>
</dbReference>
<dbReference type="Proteomes" id="UP000006671">
    <property type="component" value="Unassembled WGS sequence"/>
</dbReference>
<gene>
    <name evidence="1" type="ORF">NAEGRDRAFT_48054</name>
</gene>
<dbReference type="KEGG" id="ngr:NAEGRDRAFT_48054"/>
<dbReference type="Gene3D" id="3.30.470.20">
    <property type="entry name" value="ATP-grasp fold, B domain"/>
    <property type="match status" value="1"/>
</dbReference>
<sequence>MLQNHQQESTQQDSTINTTSIENRQNISFTQECFERIRQLPVQLSRDTFDLIHSRVKSFIFSIIIESEEDRNERKNLVHTLSMVCKEWRQLLKDLIKYKFLIGFDVHRMTVIGNKFDGFVVCLIRFWNICIVNNLMIQFAPVKGIKQRFLIIGNEENRRVGFFQAALSSFGLPPGECVTWEMLLSTGIVNPHNHQINVVDNNQIAPIDWQQIIDKMKRKYFKQTGEELETGDIVVRIDSPGENFFVERGLLSLGCEGINQEEFGTRVSEYDINNILAFDLGQVRYVRQWYLGFINALEQLFDILRGHGIRQFSSTLDEISSTFDKRMCHSLLVKHGIPVPRGFYNVRNYDEMVEVMKSNNMNRVFVKLAHGSSASGVIAYCFVEQRIIGSTETVFKELATTSSELVRDRNFPQYFKVYNSLRIRRYTKNEDIKQVIDFVLAEGAIVEEWVEKADYMGRGNFDLRIVVVGGKIMNFVVRTSRNPMTNLHLGNKRGECDDFLRLLEYKAPGSWDKVKVTCESIANECFPNSLCLGVDLMFSENFQEHFIVEVNGFGDLIPRIYFDNLDTYQTQVRESIERYIIKEQITHTMLDDDDDVE</sequence>
<dbReference type="VEuPathDB" id="AmoebaDB:NAEGRDRAFT_48054"/>
<dbReference type="PANTHER" id="PTHR21621:SF0">
    <property type="entry name" value="BETA-CITRYLGLUTAMATE SYNTHASE B-RELATED"/>
    <property type="match status" value="1"/>
</dbReference>
<accession>D2VAV5</accession>
<name>D2VAV5_NAEGR</name>
<proteinExistence type="predicted"/>
<dbReference type="GeneID" id="8859321"/>
<keyword evidence="2" id="KW-1185">Reference proteome</keyword>
<dbReference type="OMA" id="QWFRGYC"/>
<reference evidence="1 2" key="1">
    <citation type="journal article" date="2010" name="Cell">
        <title>The genome of Naegleria gruberi illuminates early eukaryotic versatility.</title>
        <authorList>
            <person name="Fritz-Laylin L.K."/>
            <person name="Prochnik S.E."/>
            <person name="Ginger M.L."/>
            <person name="Dacks J.B."/>
            <person name="Carpenter M.L."/>
            <person name="Field M.C."/>
            <person name="Kuo A."/>
            <person name="Paredez A."/>
            <person name="Chapman J."/>
            <person name="Pham J."/>
            <person name="Shu S."/>
            <person name="Neupane R."/>
            <person name="Cipriano M."/>
            <person name="Mancuso J."/>
            <person name="Tu H."/>
            <person name="Salamov A."/>
            <person name="Lindquist E."/>
            <person name="Shapiro H."/>
            <person name="Lucas S."/>
            <person name="Grigoriev I.V."/>
            <person name="Cande W.Z."/>
            <person name="Fulton C."/>
            <person name="Rokhsar D.S."/>
            <person name="Dawson S.C."/>
        </authorList>
    </citation>
    <scope>NUCLEOTIDE SEQUENCE [LARGE SCALE GENOMIC DNA]</scope>
    <source>
        <strain evidence="1 2">NEG-M</strain>
    </source>
</reference>
<dbReference type="GO" id="GO:0018169">
    <property type="term" value="F:ribosomal S6-glutamic acid ligase activity"/>
    <property type="evidence" value="ECO:0007669"/>
    <property type="project" value="TreeGrafter"/>
</dbReference>
<protein>
    <submittedName>
        <fullName evidence="1">Predicted protein</fullName>
    </submittedName>
</protein>
<dbReference type="InterPro" id="IPR047778">
    <property type="entry name" value="STM4014-like"/>
</dbReference>